<protein>
    <submittedName>
        <fullName evidence="1">Uncharacterized protein</fullName>
    </submittedName>
</protein>
<proteinExistence type="predicted"/>
<evidence type="ECO:0000313" key="1">
    <source>
        <dbReference type="EMBL" id="KAF7810666.1"/>
    </source>
</evidence>
<evidence type="ECO:0000313" key="2">
    <source>
        <dbReference type="Proteomes" id="UP000634136"/>
    </source>
</evidence>
<dbReference type="AlphaFoldDB" id="A0A834W9L8"/>
<organism evidence="1 2">
    <name type="scientific">Senna tora</name>
    <dbReference type="NCBI Taxonomy" id="362788"/>
    <lineage>
        <taxon>Eukaryota</taxon>
        <taxon>Viridiplantae</taxon>
        <taxon>Streptophyta</taxon>
        <taxon>Embryophyta</taxon>
        <taxon>Tracheophyta</taxon>
        <taxon>Spermatophyta</taxon>
        <taxon>Magnoliopsida</taxon>
        <taxon>eudicotyledons</taxon>
        <taxon>Gunneridae</taxon>
        <taxon>Pentapetalae</taxon>
        <taxon>rosids</taxon>
        <taxon>fabids</taxon>
        <taxon>Fabales</taxon>
        <taxon>Fabaceae</taxon>
        <taxon>Caesalpinioideae</taxon>
        <taxon>Cassia clade</taxon>
        <taxon>Senna</taxon>
    </lineage>
</organism>
<sequence length="26" mass="3159">MEEEEELATLIGVPLKRWKHYGLIFR</sequence>
<comment type="caution">
    <text evidence="1">The sequence shown here is derived from an EMBL/GenBank/DDBJ whole genome shotgun (WGS) entry which is preliminary data.</text>
</comment>
<keyword evidence="2" id="KW-1185">Reference proteome</keyword>
<dbReference type="EMBL" id="JAAIUW010000011">
    <property type="protein sequence ID" value="KAF7810666.1"/>
    <property type="molecule type" value="Genomic_DNA"/>
</dbReference>
<accession>A0A834W9L8</accession>
<gene>
    <name evidence="1" type="ORF">G2W53_037409</name>
</gene>
<name>A0A834W9L8_9FABA</name>
<dbReference type="Proteomes" id="UP000634136">
    <property type="component" value="Unassembled WGS sequence"/>
</dbReference>
<reference evidence="1" key="1">
    <citation type="submission" date="2020-09" db="EMBL/GenBank/DDBJ databases">
        <title>Genome-Enabled Discovery of Anthraquinone Biosynthesis in Senna tora.</title>
        <authorList>
            <person name="Kang S.-H."/>
            <person name="Pandey R.P."/>
            <person name="Lee C.-M."/>
            <person name="Sim J.-S."/>
            <person name="Jeong J.-T."/>
            <person name="Choi B.-S."/>
            <person name="Jung M."/>
            <person name="Ginzburg D."/>
            <person name="Zhao K."/>
            <person name="Won S.Y."/>
            <person name="Oh T.-J."/>
            <person name="Yu Y."/>
            <person name="Kim N.-H."/>
            <person name="Lee O.R."/>
            <person name="Lee T.-H."/>
            <person name="Bashyal P."/>
            <person name="Kim T.-S."/>
            <person name="Lee W.-H."/>
            <person name="Kawkins C."/>
            <person name="Kim C.-K."/>
            <person name="Kim J.S."/>
            <person name="Ahn B.O."/>
            <person name="Rhee S.Y."/>
            <person name="Sohng J.K."/>
        </authorList>
    </citation>
    <scope>NUCLEOTIDE SEQUENCE</scope>
    <source>
        <tissue evidence="1">Leaf</tissue>
    </source>
</reference>